<keyword evidence="10" id="KW-0175">Coiled coil</keyword>
<dbReference type="Pfam" id="PF05164">
    <property type="entry name" value="ZapA"/>
    <property type="match status" value="1"/>
</dbReference>
<dbReference type="InterPro" id="IPR007838">
    <property type="entry name" value="Cell_div_ZapA-like"/>
</dbReference>
<keyword evidence="6" id="KW-0131">Cell cycle</keyword>
<evidence type="ECO:0000313" key="11">
    <source>
        <dbReference type="EMBL" id="SFA44836.1"/>
    </source>
</evidence>
<dbReference type="InterPro" id="IPR036192">
    <property type="entry name" value="Cell_div_ZapA-like_sf"/>
</dbReference>
<dbReference type="STRING" id="150248.SAMN05216169_101024"/>
<dbReference type="AlphaFoldDB" id="A0A1I0T1C6"/>
<comment type="function">
    <text evidence="7">Activator of cell division through the inhibition of FtsZ GTPase activity, therefore promoting FtsZ assembly into bundles of protofilaments necessary for the formation of the division Z ring. It is recruited early at mid-cell but it is not essential for cell division.</text>
</comment>
<keyword evidence="3" id="KW-0963">Cytoplasm</keyword>
<dbReference type="PANTHER" id="PTHR34981:SF1">
    <property type="entry name" value="CELL DIVISION PROTEIN ZAPA"/>
    <property type="match status" value="1"/>
</dbReference>
<dbReference type="GO" id="GO:0000917">
    <property type="term" value="P:division septum assembly"/>
    <property type="evidence" value="ECO:0007669"/>
    <property type="project" value="UniProtKB-KW"/>
</dbReference>
<proteinExistence type="inferred from homology"/>
<keyword evidence="5" id="KW-0717">Septation</keyword>
<evidence type="ECO:0000313" key="12">
    <source>
        <dbReference type="Proteomes" id="UP000198979"/>
    </source>
</evidence>
<dbReference type="InterPro" id="IPR053712">
    <property type="entry name" value="Bac_CellDiv_Activator"/>
</dbReference>
<evidence type="ECO:0000256" key="1">
    <source>
        <dbReference type="ARBA" id="ARBA00004496"/>
    </source>
</evidence>
<dbReference type="NCBIfam" id="NF010724">
    <property type="entry name" value="PRK14126.1"/>
    <property type="match status" value="1"/>
</dbReference>
<evidence type="ECO:0000256" key="10">
    <source>
        <dbReference type="SAM" id="Coils"/>
    </source>
</evidence>
<reference evidence="12" key="1">
    <citation type="submission" date="2016-10" db="EMBL/GenBank/DDBJ databases">
        <authorList>
            <person name="Varghese N."/>
            <person name="Submissions S."/>
        </authorList>
    </citation>
    <scope>NUCLEOTIDE SEQUENCE [LARGE SCALE GENOMIC DNA]</scope>
    <source>
        <strain evidence="12">K1</strain>
    </source>
</reference>
<feature type="coiled-coil region" evidence="10">
    <location>
        <begin position="64"/>
        <end position="91"/>
    </location>
</feature>
<evidence type="ECO:0000256" key="6">
    <source>
        <dbReference type="ARBA" id="ARBA00023306"/>
    </source>
</evidence>
<accession>A0A1I0T1C6</accession>
<name>A0A1I0T1C6_9BACL</name>
<dbReference type="GO" id="GO:0005829">
    <property type="term" value="C:cytosol"/>
    <property type="evidence" value="ECO:0007669"/>
    <property type="project" value="TreeGrafter"/>
</dbReference>
<protein>
    <recommendedName>
        <fullName evidence="2">Cell division protein ZapA</fullName>
    </recommendedName>
    <alternativeName>
        <fullName evidence="9">Z ring-associated protein ZapA</fullName>
    </alternativeName>
</protein>
<evidence type="ECO:0000256" key="4">
    <source>
        <dbReference type="ARBA" id="ARBA00022618"/>
    </source>
</evidence>
<dbReference type="GO" id="GO:0043093">
    <property type="term" value="P:FtsZ-dependent cytokinesis"/>
    <property type="evidence" value="ECO:0007669"/>
    <property type="project" value="TreeGrafter"/>
</dbReference>
<dbReference type="GO" id="GO:0000921">
    <property type="term" value="P:septin ring assembly"/>
    <property type="evidence" value="ECO:0007669"/>
    <property type="project" value="TreeGrafter"/>
</dbReference>
<sequence>MKDQHKTRITVDIYGQQYSIVGTESSSHIRLVASIVDDKMREISAKNPTLDTSKLAVLTAVNIVHEYIKLKDEYERLLRKMNKEKDDDSDD</sequence>
<dbReference type="SUPFAM" id="SSF102829">
    <property type="entry name" value="Cell division protein ZapA-like"/>
    <property type="match status" value="1"/>
</dbReference>
<organism evidence="11 12">
    <name type="scientific">Anoxybacillus pushchinoensis</name>
    <dbReference type="NCBI Taxonomy" id="150248"/>
    <lineage>
        <taxon>Bacteria</taxon>
        <taxon>Bacillati</taxon>
        <taxon>Bacillota</taxon>
        <taxon>Bacilli</taxon>
        <taxon>Bacillales</taxon>
        <taxon>Anoxybacillaceae</taxon>
        <taxon>Anoxybacillus</taxon>
    </lineage>
</organism>
<dbReference type="RefSeq" id="WP_003396526.1">
    <property type="nucleotide sequence ID" value="NZ_FOJQ01000010.1"/>
</dbReference>
<dbReference type="PANTHER" id="PTHR34981">
    <property type="entry name" value="CELL DIVISION PROTEIN ZAPA"/>
    <property type="match status" value="1"/>
</dbReference>
<dbReference type="Gene3D" id="6.10.250.790">
    <property type="match status" value="1"/>
</dbReference>
<evidence type="ECO:0000256" key="8">
    <source>
        <dbReference type="ARBA" id="ARBA00026068"/>
    </source>
</evidence>
<evidence type="ECO:0000256" key="2">
    <source>
        <dbReference type="ARBA" id="ARBA00015195"/>
    </source>
</evidence>
<dbReference type="GO" id="GO:0030428">
    <property type="term" value="C:cell septum"/>
    <property type="evidence" value="ECO:0007669"/>
    <property type="project" value="TreeGrafter"/>
</dbReference>
<dbReference type="OrthoDB" id="9808604at2"/>
<evidence type="ECO:0000256" key="9">
    <source>
        <dbReference type="ARBA" id="ARBA00033158"/>
    </source>
</evidence>
<evidence type="ECO:0000256" key="3">
    <source>
        <dbReference type="ARBA" id="ARBA00022490"/>
    </source>
</evidence>
<dbReference type="InterPro" id="IPR023688">
    <property type="entry name" value="Cell_div_ZapA_firmicutes"/>
</dbReference>
<dbReference type="HAMAP" id="MF_02013">
    <property type="entry name" value="ZapA_type2"/>
    <property type="match status" value="1"/>
</dbReference>
<dbReference type="Proteomes" id="UP000198979">
    <property type="component" value="Unassembled WGS sequence"/>
</dbReference>
<evidence type="ECO:0000256" key="5">
    <source>
        <dbReference type="ARBA" id="ARBA00023210"/>
    </source>
</evidence>
<dbReference type="GO" id="GO:0032153">
    <property type="term" value="C:cell division site"/>
    <property type="evidence" value="ECO:0007669"/>
    <property type="project" value="TreeGrafter"/>
</dbReference>
<keyword evidence="4 11" id="KW-0132">Cell division</keyword>
<gene>
    <name evidence="11" type="ORF">SAMN05216169_101024</name>
</gene>
<keyword evidence="12" id="KW-1185">Reference proteome</keyword>
<comment type="subunit">
    <text evidence="8">Homodimer. Interacts with FtsZ.</text>
</comment>
<comment type="subcellular location">
    <subcellularLocation>
        <location evidence="1">Cytoplasm</location>
    </subcellularLocation>
</comment>
<dbReference type="EMBL" id="FOJQ01000010">
    <property type="protein sequence ID" value="SFA44836.1"/>
    <property type="molecule type" value="Genomic_DNA"/>
</dbReference>
<evidence type="ECO:0000256" key="7">
    <source>
        <dbReference type="ARBA" id="ARBA00024910"/>
    </source>
</evidence>